<evidence type="ECO:0000313" key="1">
    <source>
        <dbReference type="EMBL" id="MFD2115144.1"/>
    </source>
</evidence>
<proteinExistence type="predicted"/>
<comment type="caution">
    <text evidence="1">The sequence shown here is derived from an EMBL/GenBank/DDBJ whole genome shotgun (WGS) entry which is preliminary data.</text>
</comment>
<organism evidence="1 2">
    <name type="scientific">Paenibacillus yanchengensis</name>
    <dbReference type="NCBI Taxonomy" id="2035833"/>
    <lineage>
        <taxon>Bacteria</taxon>
        <taxon>Bacillati</taxon>
        <taxon>Bacillota</taxon>
        <taxon>Bacilli</taxon>
        <taxon>Bacillales</taxon>
        <taxon>Paenibacillaceae</taxon>
        <taxon>Paenibacillus</taxon>
    </lineage>
</organism>
<evidence type="ECO:0000313" key="2">
    <source>
        <dbReference type="Proteomes" id="UP001597362"/>
    </source>
</evidence>
<protein>
    <submittedName>
        <fullName evidence="1">Uncharacterized protein</fullName>
    </submittedName>
</protein>
<reference evidence="2" key="1">
    <citation type="journal article" date="2019" name="Int. J. Syst. Evol. Microbiol.">
        <title>The Global Catalogue of Microorganisms (GCM) 10K type strain sequencing project: providing services to taxonomists for standard genome sequencing and annotation.</title>
        <authorList>
            <consortium name="The Broad Institute Genomics Platform"/>
            <consortium name="The Broad Institute Genome Sequencing Center for Infectious Disease"/>
            <person name="Wu L."/>
            <person name="Ma J."/>
        </authorList>
    </citation>
    <scope>NUCLEOTIDE SEQUENCE [LARGE SCALE GENOMIC DNA]</scope>
    <source>
        <strain evidence="2">GH52</strain>
    </source>
</reference>
<dbReference type="Proteomes" id="UP001597362">
    <property type="component" value="Unassembled WGS sequence"/>
</dbReference>
<gene>
    <name evidence="1" type="ORF">ACFSJH_05265</name>
</gene>
<accession>A0ABW4YIB7</accession>
<sequence>MVHEQLIENQKRFVNERFVMFIHFNSATFQFAETEIHLKK</sequence>
<dbReference type="EMBL" id="JBHUHO010000013">
    <property type="protein sequence ID" value="MFD2115144.1"/>
    <property type="molecule type" value="Genomic_DNA"/>
</dbReference>
<dbReference type="RefSeq" id="WP_377770169.1">
    <property type="nucleotide sequence ID" value="NZ_JBHUHO010000013.1"/>
</dbReference>
<keyword evidence="2" id="KW-1185">Reference proteome</keyword>
<name>A0ABW4YIB7_9BACL</name>